<sequence length="30" mass="3475">MNTYILCSMPVVLNAVFCYTQSFDSRLLNM</sequence>
<name>A0A0E9XR09_ANGAN</name>
<reference evidence="1" key="1">
    <citation type="submission" date="2014-11" db="EMBL/GenBank/DDBJ databases">
        <authorList>
            <person name="Amaro Gonzalez C."/>
        </authorList>
    </citation>
    <scope>NUCLEOTIDE SEQUENCE</scope>
</reference>
<reference evidence="1" key="2">
    <citation type="journal article" date="2015" name="Fish Shellfish Immunol.">
        <title>Early steps in the European eel (Anguilla anguilla)-Vibrio vulnificus interaction in the gills: Role of the RtxA13 toxin.</title>
        <authorList>
            <person name="Callol A."/>
            <person name="Pajuelo D."/>
            <person name="Ebbesson L."/>
            <person name="Teles M."/>
            <person name="MacKenzie S."/>
            <person name="Amaro C."/>
        </authorList>
    </citation>
    <scope>NUCLEOTIDE SEQUENCE</scope>
</reference>
<proteinExistence type="predicted"/>
<protein>
    <submittedName>
        <fullName evidence="1">Uncharacterized protein</fullName>
    </submittedName>
</protein>
<evidence type="ECO:0000313" key="1">
    <source>
        <dbReference type="EMBL" id="JAI05193.1"/>
    </source>
</evidence>
<dbReference type="EMBL" id="GBXM01003385">
    <property type="protein sequence ID" value="JAI05193.1"/>
    <property type="molecule type" value="Transcribed_RNA"/>
</dbReference>
<organism evidence="1">
    <name type="scientific">Anguilla anguilla</name>
    <name type="common">European freshwater eel</name>
    <name type="synonym">Muraena anguilla</name>
    <dbReference type="NCBI Taxonomy" id="7936"/>
    <lineage>
        <taxon>Eukaryota</taxon>
        <taxon>Metazoa</taxon>
        <taxon>Chordata</taxon>
        <taxon>Craniata</taxon>
        <taxon>Vertebrata</taxon>
        <taxon>Euteleostomi</taxon>
        <taxon>Actinopterygii</taxon>
        <taxon>Neopterygii</taxon>
        <taxon>Teleostei</taxon>
        <taxon>Anguilliformes</taxon>
        <taxon>Anguillidae</taxon>
        <taxon>Anguilla</taxon>
    </lineage>
</organism>
<dbReference type="AlphaFoldDB" id="A0A0E9XR09"/>
<accession>A0A0E9XR09</accession>